<evidence type="ECO:0000259" key="7">
    <source>
        <dbReference type="Pfam" id="PF00248"/>
    </source>
</evidence>
<dbReference type="PROSITE" id="PS00798">
    <property type="entry name" value="ALDOKETO_REDUCTASE_1"/>
    <property type="match status" value="1"/>
</dbReference>
<evidence type="ECO:0000313" key="8">
    <source>
        <dbReference type="EMBL" id="GEL94417.1"/>
    </source>
</evidence>
<dbReference type="PANTHER" id="PTHR43827">
    <property type="entry name" value="2,5-DIKETO-D-GLUCONIC ACID REDUCTASE"/>
    <property type="match status" value="1"/>
</dbReference>
<dbReference type="InterPro" id="IPR023210">
    <property type="entry name" value="NADP_OxRdtase_dom"/>
</dbReference>
<feature type="binding site" evidence="5">
    <location>
        <position position="109"/>
    </location>
    <ligand>
        <name>substrate</name>
    </ligand>
</feature>
<gene>
    <name evidence="8" type="ORF">CCO02nite_10750</name>
</gene>
<comment type="caution">
    <text evidence="8">The sequence shown here is derived from an EMBL/GenBank/DDBJ whole genome shotgun (WGS) entry which is preliminary data.</text>
</comment>
<keyword evidence="2" id="KW-0521">NADP</keyword>
<dbReference type="RefSeq" id="WP_146842035.1">
    <property type="nucleotide sequence ID" value="NZ_BJWG01000003.1"/>
</dbReference>
<keyword evidence="9" id="KW-1185">Reference proteome</keyword>
<evidence type="ECO:0000256" key="3">
    <source>
        <dbReference type="ARBA" id="ARBA00023002"/>
    </source>
</evidence>
<reference evidence="8 9" key="1">
    <citation type="submission" date="2019-07" db="EMBL/GenBank/DDBJ databases">
        <title>Whole genome shotgun sequence of Cellulomonas composti NBRC 100758.</title>
        <authorList>
            <person name="Hosoyama A."/>
            <person name="Uohara A."/>
            <person name="Ohji S."/>
            <person name="Ichikawa N."/>
        </authorList>
    </citation>
    <scope>NUCLEOTIDE SEQUENCE [LARGE SCALE GENOMIC DNA]</scope>
    <source>
        <strain evidence="8 9">NBRC 100758</strain>
    </source>
</reference>
<feature type="active site" description="Proton donor" evidence="4">
    <location>
        <position position="51"/>
    </location>
</feature>
<evidence type="ECO:0000256" key="6">
    <source>
        <dbReference type="PIRSR" id="PIRSR000097-3"/>
    </source>
</evidence>
<evidence type="ECO:0000256" key="1">
    <source>
        <dbReference type="ARBA" id="ARBA00007905"/>
    </source>
</evidence>
<keyword evidence="3" id="KW-0560">Oxidoreductase</keyword>
<dbReference type="PRINTS" id="PR00069">
    <property type="entry name" value="ALDKETRDTASE"/>
</dbReference>
<dbReference type="PROSITE" id="PS00062">
    <property type="entry name" value="ALDOKETO_REDUCTASE_2"/>
    <property type="match status" value="1"/>
</dbReference>
<dbReference type="Gene3D" id="3.20.20.100">
    <property type="entry name" value="NADP-dependent oxidoreductase domain"/>
    <property type="match status" value="1"/>
</dbReference>
<dbReference type="AlphaFoldDB" id="A0A511J8U2"/>
<proteinExistence type="inferred from homology"/>
<dbReference type="SUPFAM" id="SSF51430">
    <property type="entry name" value="NAD(P)-linked oxidoreductase"/>
    <property type="match status" value="1"/>
</dbReference>
<dbReference type="InterPro" id="IPR036812">
    <property type="entry name" value="NAD(P)_OxRdtase_dom_sf"/>
</dbReference>
<evidence type="ECO:0000313" key="9">
    <source>
        <dbReference type="Proteomes" id="UP000321720"/>
    </source>
</evidence>
<dbReference type="Pfam" id="PF00248">
    <property type="entry name" value="Aldo_ket_red"/>
    <property type="match status" value="1"/>
</dbReference>
<dbReference type="OrthoDB" id="9804790at2"/>
<evidence type="ECO:0000256" key="5">
    <source>
        <dbReference type="PIRSR" id="PIRSR000097-2"/>
    </source>
</evidence>
<dbReference type="InterPro" id="IPR018170">
    <property type="entry name" value="Aldo/ket_reductase_CS"/>
</dbReference>
<dbReference type="Proteomes" id="UP000321720">
    <property type="component" value="Unassembled WGS sequence"/>
</dbReference>
<dbReference type="InterPro" id="IPR020471">
    <property type="entry name" value="AKR"/>
</dbReference>
<feature type="site" description="Lowers pKa of active site Tyr" evidence="6">
    <location>
        <position position="76"/>
    </location>
</feature>
<comment type="similarity">
    <text evidence="1">Belongs to the aldo/keto reductase family.</text>
</comment>
<dbReference type="EMBL" id="BJWG01000003">
    <property type="protein sequence ID" value="GEL94417.1"/>
    <property type="molecule type" value="Genomic_DNA"/>
</dbReference>
<sequence>MTLAPTLRLADGLDLPAIGYGTYPARGQAARDAVADALDAGYRLIDTAYNYENEGGVGAGVRASGLLRDDVVLQSKLSGRYHRHDAAVTAVHESLLRAGLEYWDLYLIHWPNPVQGHYIEAFATLLELRDAGLIRSVGVSNFLPEHLDALRGATGELPTVNQVELHPRWSQGPQRTADAARGVITQAWSPLGRGSSVLADPVVTEIAAAHDVSPGQVVLRWQVQLGVVPLPHSSSADRRRENLDVFGFALFDDEVAAIDALTRPDGRIQGQDPAVYEEL</sequence>
<dbReference type="GO" id="GO:0016616">
    <property type="term" value="F:oxidoreductase activity, acting on the CH-OH group of donors, NAD or NADP as acceptor"/>
    <property type="evidence" value="ECO:0007669"/>
    <property type="project" value="UniProtKB-ARBA"/>
</dbReference>
<feature type="domain" description="NADP-dependent oxidoreductase" evidence="7">
    <location>
        <begin position="19"/>
        <end position="261"/>
    </location>
</feature>
<dbReference type="PIRSF" id="PIRSF000097">
    <property type="entry name" value="AKR"/>
    <property type="match status" value="1"/>
</dbReference>
<dbReference type="FunFam" id="3.20.20.100:FF:000002">
    <property type="entry name" value="2,5-diketo-D-gluconic acid reductase A"/>
    <property type="match status" value="1"/>
</dbReference>
<evidence type="ECO:0000256" key="4">
    <source>
        <dbReference type="PIRSR" id="PIRSR000097-1"/>
    </source>
</evidence>
<organism evidence="8 9">
    <name type="scientific">Cellulomonas composti</name>
    <dbReference type="NCBI Taxonomy" id="266130"/>
    <lineage>
        <taxon>Bacteria</taxon>
        <taxon>Bacillati</taxon>
        <taxon>Actinomycetota</taxon>
        <taxon>Actinomycetes</taxon>
        <taxon>Micrococcales</taxon>
        <taxon>Cellulomonadaceae</taxon>
        <taxon>Cellulomonas</taxon>
    </lineage>
</organism>
<accession>A0A511J8U2</accession>
<evidence type="ECO:0000256" key="2">
    <source>
        <dbReference type="ARBA" id="ARBA00022857"/>
    </source>
</evidence>
<protein>
    <submittedName>
        <fullName evidence="8">2,5-diketo-D-gluconic acid reductase</fullName>
    </submittedName>
</protein>
<name>A0A511J8U2_9CELL</name>
<dbReference type="PANTHER" id="PTHR43827:SF3">
    <property type="entry name" value="NADP-DEPENDENT OXIDOREDUCTASE DOMAIN-CONTAINING PROTEIN"/>
    <property type="match status" value="1"/>
</dbReference>